<feature type="domain" description="LysM" evidence="4">
    <location>
        <begin position="127"/>
        <end position="183"/>
    </location>
</feature>
<keyword evidence="3" id="KW-0812">Transmembrane</keyword>
<keyword evidence="1" id="KW-0175">Coiled coil</keyword>
<dbReference type="InterPro" id="IPR005158">
    <property type="entry name" value="BTAD"/>
</dbReference>
<protein>
    <submittedName>
        <fullName evidence="5">LysM domain-containing protein</fullName>
    </submittedName>
</protein>
<keyword evidence="3" id="KW-1133">Transmembrane helix</keyword>
<dbReference type="Gene3D" id="3.10.350.10">
    <property type="entry name" value="LysM domain"/>
    <property type="match status" value="2"/>
</dbReference>
<keyword evidence="3" id="KW-0472">Membrane</keyword>
<dbReference type="RefSeq" id="WP_086676804.1">
    <property type="nucleotide sequence ID" value="NZ_FNUJ01000021.1"/>
</dbReference>
<reference evidence="6" key="1">
    <citation type="submission" date="2016-10" db="EMBL/GenBank/DDBJ databases">
        <authorList>
            <person name="Varghese N."/>
            <person name="Submissions S."/>
        </authorList>
    </citation>
    <scope>NUCLEOTIDE SEQUENCE [LARGE SCALE GENOMIC DNA]</scope>
    <source>
        <strain evidence="6">DSM 44654</strain>
    </source>
</reference>
<dbReference type="EMBL" id="FNUJ01000021">
    <property type="protein sequence ID" value="SEF38405.1"/>
    <property type="molecule type" value="Genomic_DNA"/>
</dbReference>
<dbReference type="PANTHER" id="PTHR34700">
    <property type="entry name" value="POTASSIUM BINDING PROTEIN KBP"/>
    <property type="match status" value="1"/>
</dbReference>
<evidence type="ECO:0000313" key="6">
    <source>
        <dbReference type="Proteomes" id="UP000198878"/>
    </source>
</evidence>
<evidence type="ECO:0000313" key="5">
    <source>
        <dbReference type="EMBL" id="SEF38405.1"/>
    </source>
</evidence>
<feature type="compositionally biased region" description="Pro residues" evidence="2">
    <location>
        <begin position="274"/>
        <end position="293"/>
    </location>
</feature>
<dbReference type="Gene3D" id="1.10.10.10">
    <property type="entry name" value="Winged helix-like DNA-binding domain superfamily/Winged helix DNA-binding domain"/>
    <property type="match status" value="1"/>
</dbReference>
<feature type="region of interest" description="Disordered" evidence="2">
    <location>
        <begin position="220"/>
        <end position="313"/>
    </location>
</feature>
<dbReference type="OrthoDB" id="8444614at2"/>
<proteinExistence type="predicted"/>
<sequence length="901" mass="96390">MRTTALRAPAALAVLLAIITVPPVALWHFRSVYLPDHVPNVAEALAWLTTEDNGRLFLLLLVGAGFVAWLQLVVAIALELFARVHGATVPHLPGFGWAQRIATALLLVVLTGTAAEAAEPAGDQPQPTHVVVPGDSLTKIAADELGSSTRYREVFDLNHGRRQPDGRSLQDPSRLRPGWILQLPHDSDCREIVVRPGQTLSQIAREQLGDAGRYREIFDLNRGRPQPSGRPLEDVDSIHPGDILRLPTLPKQHGGGGAVAANPHLAALTSCEPAGPPPAVGSQPAKPPLPPHGHTPATERPSPRESSTADDSTSFVVGGIGGLLAAGLLTAFAVRRRQARQRRRPGHRIRVPKQGTIERELHAVEVPATVEVLDRALRTLSRAARDTDVALPALRAVKLGSHGLELRLTDACEPIAPFTAATSSEWTLSAEAELEATAGPAPYPTLVSLGHIGGGDLVLIDLRQAGVVTLKGDRAAAEAVLLALAWDLAVAPWAERTVLTLVSFGESSAAVRPDRFRYFENWDDALHQDFASEATHVLLAAAPPGAEHVRRSTELLDGACAVDLAAVVTVDGDGLSPVGAWRLEIGASSTFVAAWGEEVELQKLTPSQVEELVVALASADDPVQVPVESYRNVPPEETGVPEPLRPLEPAVQLPPRPALQVLGPVRLTGADPGKVEAKKLNRLVELAAFLALHPGATADEISLRLGTDAQPWSAATRQGYISRLRTWLGRDATGNPYVPNVDARHGGYRMSESFGCDWSVFQDLALRGLARPEVSVPDLQQALDLVHGTPFGNVPAGRYAWSSWLQREMTDSIVDVAHTLADAYQKAGDLPAARRAAMRGLQAEPVSEILYRDLLRTEYRAGNLAAVRETADKLSALAASLELELDEETSALVASLLSGRK</sequence>
<gene>
    <name evidence="5" type="ORF">SAMN05421837_12136</name>
</gene>
<feature type="transmembrane region" description="Helical" evidence="3">
    <location>
        <begin position="315"/>
        <end position="334"/>
    </location>
</feature>
<dbReference type="CDD" id="cd00118">
    <property type="entry name" value="LysM"/>
    <property type="match status" value="2"/>
</dbReference>
<evidence type="ECO:0000256" key="1">
    <source>
        <dbReference type="SAM" id="Coils"/>
    </source>
</evidence>
<dbReference type="SUPFAM" id="SSF48452">
    <property type="entry name" value="TPR-like"/>
    <property type="match status" value="1"/>
</dbReference>
<evidence type="ECO:0000259" key="4">
    <source>
        <dbReference type="PROSITE" id="PS51782"/>
    </source>
</evidence>
<organism evidence="5 6">
    <name type="scientific">Amycolatopsis pretoriensis</name>
    <dbReference type="NCBI Taxonomy" id="218821"/>
    <lineage>
        <taxon>Bacteria</taxon>
        <taxon>Bacillati</taxon>
        <taxon>Actinomycetota</taxon>
        <taxon>Actinomycetes</taxon>
        <taxon>Pseudonocardiales</taxon>
        <taxon>Pseudonocardiaceae</taxon>
        <taxon>Amycolatopsis</taxon>
    </lineage>
</organism>
<dbReference type="InterPro" id="IPR036779">
    <property type="entry name" value="LysM_dom_sf"/>
</dbReference>
<feature type="coiled-coil region" evidence="1">
    <location>
        <begin position="864"/>
        <end position="891"/>
    </location>
</feature>
<dbReference type="Proteomes" id="UP000198878">
    <property type="component" value="Unassembled WGS sequence"/>
</dbReference>
<dbReference type="PROSITE" id="PS51782">
    <property type="entry name" value="LYSM"/>
    <property type="match status" value="1"/>
</dbReference>
<name>A0A1H5RJ77_9PSEU</name>
<evidence type="ECO:0000256" key="2">
    <source>
        <dbReference type="SAM" id="MobiDB-lite"/>
    </source>
</evidence>
<dbReference type="InterPro" id="IPR052196">
    <property type="entry name" value="Bact_Kbp"/>
</dbReference>
<dbReference type="InterPro" id="IPR018392">
    <property type="entry name" value="LysM"/>
</dbReference>
<dbReference type="InterPro" id="IPR036388">
    <property type="entry name" value="WH-like_DNA-bd_sf"/>
</dbReference>
<dbReference type="SMART" id="SM01043">
    <property type="entry name" value="BTAD"/>
    <property type="match status" value="1"/>
</dbReference>
<evidence type="ECO:0000256" key="3">
    <source>
        <dbReference type="SAM" id="Phobius"/>
    </source>
</evidence>
<feature type="compositionally biased region" description="Polar residues" evidence="2">
    <location>
        <begin position="304"/>
        <end position="313"/>
    </location>
</feature>
<dbReference type="SMART" id="SM00257">
    <property type="entry name" value="LysM"/>
    <property type="match status" value="2"/>
</dbReference>
<feature type="transmembrane region" description="Helical" evidence="3">
    <location>
        <begin position="56"/>
        <end position="82"/>
    </location>
</feature>
<keyword evidence="6" id="KW-1185">Reference proteome</keyword>
<accession>A0A1H5RJ77</accession>
<dbReference type="STRING" id="218821.SAMN05421837_12136"/>
<dbReference type="PANTHER" id="PTHR34700:SF4">
    <property type="entry name" value="PHAGE-LIKE ELEMENT PBSX PROTEIN XKDP"/>
    <property type="match status" value="1"/>
</dbReference>
<dbReference type="Gene3D" id="1.25.40.10">
    <property type="entry name" value="Tetratricopeptide repeat domain"/>
    <property type="match status" value="1"/>
</dbReference>
<dbReference type="InterPro" id="IPR011990">
    <property type="entry name" value="TPR-like_helical_dom_sf"/>
</dbReference>
<dbReference type="Pfam" id="PF03704">
    <property type="entry name" value="BTAD"/>
    <property type="match status" value="1"/>
</dbReference>
<dbReference type="AlphaFoldDB" id="A0A1H5RJ77"/>